<dbReference type="Proteomes" id="UP001055437">
    <property type="component" value="Chromosome"/>
</dbReference>
<dbReference type="InterPro" id="IPR007060">
    <property type="entry name" value="FtsL/DivIC"/>
</dbReference>
<evidence type="ECO:0000313" key="11">
    <source>
        <dbReference type="Proteomes" id="UP001055437"/>
    </source>
</evidence>
<keyword evidence="11" id="KW-1185">Reference proteome</keyword>
<dbReference type="RefSeq" id="WP_066674886.1">
    <property type="nucleotide sequence ID" value="NZ_CABMIZ010000006.1"/>
</dbReference>
<keyword evidence="3" id="KW-0812">Transmembrane</keyword>
<name>A0A9N7JM09_CLOSE</name>
<dbReference type="GO" id="GO:0030428">
    <property type="term" value="C:cell septum"/>
    <property type="evidence" value="ECO:0007669"/>
    <property type="project" value="TreeGrafter"/>
</dbReference>
<reference evidence="9" key="2">
    <citation type="submission" date="2022-06" db="EMBL/GenBank/DDBJ databases">
        <authorList>
            <person name="Holder M.E."/>
            <person name="Ajami N.J."/>
            <person name="Petrosino J.F."/>
        </authorList>
    </citation>
    <scope>NUCLEOTIDE SEQUENCE</scope>
    <source>
        <strain evidence="9">RMA 8861</strain>
    </source>
</reference>
<evidence type="ECO:0000256" key="5">
    <source>
        <dbReference type="ARBA" id="ARBA00023136"/>
    </source>
</evidence>
<evidence type="ECO:0000256" key="4">
    <source>
        <dbReference type="ARBA" id="ARBA00022989"/>
    </source>
</evidence>
<accession>A0A9N7JM09</accession>
<keyword evidence="1" id="KW-1003">Cell membrane</keyword>
<dbReference type="GeneID" id="303560726"/>
<dbReference type="Proteomes" id="UP000280586">
    <property type="component" value="Chromosome"/>
</dbReference>
<keyword evidence="2" id="KW-0132">Cell division</keyword>
<organism evidence="8 10">
    <name type="scientific">Clostridium septicum</name>
    <dbReference type="NCBI Taxonomy" id="1504"/>
    <lineage>
        <taxon>Bacteria</taxon>
        <taxon>Bacillati</taxon>
        <taxon>Bacillota</taxon>
        <taxon>Clostridia</taxon>
        <taxon>Eubacteriales</taxon>
        <taxon>Clostridiaceae</taxon>
        <taxon>Clostridium</taxon>
    </lineage>
</organism>
<dbReference type="KEGG" id="csep:CP523_08570"/>
<dbReference type="InterPro" id="IPR023081">
    <property type="entry name" value="Cell_div_FtsB"/>
</dbReference>
<proteinExistence type="predicted"/>
<dbReference type="Pfam" id="PF04977">
    <property type="entry name" value="DivIC"/>
    <property type="match status" value="1"/>
</dbReference>
<evidence type="ECO:0000256" key="1">
    <source>
        <dbReference type="ARBA" id="ARBA00022475"/>
    </source>
</evidence>
<keyword evidence="6" id="KW-0131">Cell cycle</keyword>
<evidence type="ECO:0000256" key="3">
    <source>
        <dbReference type="ARBA" id="ARBA00022692"/>
    </source>
</evidence>
<reference evidence="8 10" key="1">
    <citation type="submission" date="2017-09" db="EMBL/GenBank/DDBJ databases">
        <authorList>
            <person name="Thomas P."/>
            <person name="Seyboldt C."/>
        </authorList>
    </citation>
    <scope>NUCLEOTIDE SEQUENCE [LARGE SCALE GENOMIC DNA]</scope>
    <source>
        <strain evidence="8 10">DSM 7534</strain>
    </source>
</reference>
<evidence type="ECO:0000313" key="9">
    <source>
        <dbReference type="EMBL" id="USS01071.1"/>
    </source>
</evidence>
<dbReference type="EMBL" id="CP099799">
    <property type="protein sequence ID" value="USS01071.1"/>
    <property type="molecule type" value="Genomic_DNA"/>
</dbReference>
<dbReference type="OrthoDB" id="9815382at2"/>
<evidence type="ECO:0000256" key="6">
    <source>
        <dbReference type="ARBA" id="ARBA00023306"/>
    </source>
</evidence>
<keyword evidence="7" id="KW-0175">Coiled coil</keyword>
<evidence type="ECO:0000313" key="10">
    <source>
        <dbReference type="Proteomes" id="UP000280586"/>
    </source>
</evidence>
<evidence type="ECO:0000256" key="2">
    <source>
        <dbReference type="ARBA" id="ARBA00022618"/>
    </source>
</evidence>
<dbReference type="PANTHER" id="PTHR37485:SF1">
    <property type="entry name" value="CELL DIVISION PROTEIN FTSB"/>
    <property type="match status" value="1"/>
</dbReference>
<feature type="coiled-coil region" evidence="7">
    <location>
        <begin position="30"/>
        <end position="71"/>
    </location>
</feature>
<dbReference type="GO" id="GO:0043093">
    <property type="term" value="P:FtsZ-dependent cytokinesis"/>
    <property type="evidence" value="ECO:0007669"/>
    <property type="project" value="TreeGrafter"/>
</dbReference>
<keyword evidence="4" id="KW-1133">Transmembrane helix</keyword>
<evidence type="ECO:0000256" key="7">
    <source>
        <dbReference type="SAM" id="Coils"/>
    </source>
</evidence>
<dbReference type="PANTHER" id="PTHR37485">
    <property type="entry name" value="CELL DIVISION PROTEIN FTSB"/>
    <property type="match status" value="1"/>
</dbReference>
<protein>
    <submittedName>
        <fullName evidence="8">Septum formation inhibitor MinC</fullName>
    </submittedName>
    <submittedName>
        <fullName evidence="9">Septum formation initiator family protein</fullName>
    </submittedName>
</protein>
<evidence type="ECO:0000313" key="8">
    <source>
        <dbReference type="EMBL" id="AYE34479.1"/>
    </source>
</evidence>
<dbReference type="AlphaFoldDB" id="A0A9N7JM09"/>
<dbReference type="EMBL" id="CP023671">
    <property type="protein sequence ID" value="AYE34479.1"/>
    <property type="molecule type" value="Genomic_DNA"/>
</dbReference>
<gene>
    <name evidence="8" type="ORF">CP523_08570</name>
    <name evidence="9" type="ORF">NH397_00905</name>
</gene>
<keyword evidence="5" id="KW-0472">Membrane</keyword>
<sequence length="92" mass="10984">MKKRLTLKNLIIILLFAVFIFSYIRQEITMNRIRKDIETSQQKLEELKDKNSELEVKLRKAESENEYLEKLARERLGMVKDGEKVVNSQKQN</sequence>